<keyword evidence="1" id="KW-0812">Transmembrane</keyword>
<organism evidence="3">
    <name type="scientific">Tetraodon nigroviridis</name>
    <name type="common">Spotted green pufferfish</name>
    <name type="synonym">Chelonodon nigroviridis</name>
    <dbReference type="NCBI Taxonomy" id="99883"/>
    <lineage>
        <taxon>Eukaryota</taxon>
        <taxon>Metazoa</taxon>
        <taxon>Chordata</taxon>
        <taxon>Craniata</taxon>
        <taxon>Vertebrata</taxon>
        <taxon>Euteleostomi</taxon>
        <taxon>Actinopterygii</taxon>
        <taxon>Neopterygii</taxon>
        <taxon>Teleostei</taxon>
        <taxon>Neoteleostei</taxon>
        <taxon>Acanthomorphata</taxon>
        <taxon>Eupercaria</taxon>
        <taxon>Tetraodontiformes</taxon>
        <taxon>Tetradontoidea</taxon>
        <taxon>Tetraodontidae</taxon>
        <taxon>Tetraodon</taxon>
    </lineage>
</organism>
<dbReference type="Pfam" id="PF03178">
    <property type="entry name" value="CPSF_A"/>
    <property type="match status" value="1"/>
</dbReference>
<evidence type="ECO:0000256" key="1">
    <source>
        <dbReference type="SAM" id="Phobius"/>
    </source>
</evidence>
<dbReference type="GO" id="GO:0003676">
    <property type="term" value="F:nucleic acid binding"/>
    <property type="evidence" value="ECO:0007669"/>
    <property type="project" value="InterPro"/>
</dbReference>
<dbReference type="InterPro" id="IPR004871">
    <property type="entry name" value="RSE1/DDB1/CPSF1_C"/>
</dbReference>
<feature type="non-terminal residue" evidence="3">
    <location>
        <position position="1"/>
    </location>
</feature>
<dbReference type="EMBL" id="CAAE01003819">
    <property type="protein sequence ID" value="CAF88076.1"/>
    <property type="molecule type" value="Genomic_DNA"/>
</dbReference>
<gene>
    <name evidence="3" type="ORF">GSTENG00001196001</name>
</gene>
<feature type="transmembrane region" description="Helical" evidence="1">
    <location>
        <begin position="12"/>
        <end position="32"/>
    </location>
</feature>
<evidence type="ECO:0000259" key="2">
    <source>
        <dbReference type="Pfam" id="PF03178"/>
    </source>
</evidence>
<protein>
    <submittedName>
        <fullName evidence="3">(spotted green pufferfish) hypothetical protein</fullName>
    </submittedName>
</protein>
<accession>Q4TGA6</accession>
<evidence type="ECO:0000313" key="3">
    <source>
        <dbReference type="EMBL" id="CAF88076.1"/>
    </source>
</evidence>
<feature type="domain" description="RSE1/DDB1/CPSF1 C-terminal" evidence="2">
    <location>
        <begin position="4"/>
        <end position="45"/>
    </location>
</feature>
<reference evidence="3" key="2">
    <citation type="submission" date="2004-02" db="EMBL/GenBank/DDBJ databases">
        <authorList>
            <consortium name="Genoscope"/>
            <consortium name="Whitehead Institute Centre for Genome Research"/>
        </authorList>
    </citation>
    <scope>NUCLEOTIDE SEQUENCE</scope>
</reference>
<dbReference type="InterPro" id="IPR015943">
    <property type="entry name" value="WD40/YVTN_repeat-like_dom_sf"/>
</dbReference>
<dbReference type="GO" id="GO:0005634">
    <property type="term" value="C:nucleus"/>
    <property type="evidence" value="ECO:0007669"/>
    <property type="project" value="InterPro"/>
</dbReference>
<proteinExistence type="predicted"/>
<dbReference type="OrthoDB" id="436637at2759"/>
<dbReference type="AlphaFoldDB" id="Q4TGA6"/>
<reference evidence="3" key="1">
    <citation type="journal article" date="2004" name="Nature">
        <title>Genome duplication in the teleost fish Tetraodon nigroviridis reveals the early vertebrate proto-karyotype.</title>
        <authorList>
            <person name="Jaillon O."/>
            <person name="Aury J.-M."/>
            <person name="Brunet F."/>
            <person name="Petit J.-L."/>
            <person name="Stange-Thomann N."/>
            <person name="Mauceli E."/>
            <person name="Bouneau L."/>
            <person name="Fischer C."/>
            <person name="Ozouf-Costaz C."/>
            <person name="Bernot A."/>
            <person name="Nicaud S."/>
            <person name="Jaffe D."/>
            <person name="Fisher S."/>
            <person name="Lutfalla G."/>
            <person name="Dossat C."/>
            <person name="Segurens B."/>
            <person name="Dasilva C."/>
            <person name="Salanoubat M."/>
            <person name="Levy M."/>
            <person name="Boudet N."/>
            <person name="Castellano S."/>
            <person name="Anthouard V."/>
            <person name="Jubin C."/>
            <person name="Castelli V."/>
            <person name="Katinka M."/>
            <person name="Vacherie B."/>
            <person name="Biemont C."/>
            <person name="Skalli Z."/>
            <person name="Cattolico L."/>
            <person name="Poulain J."/>
            <person name="De Berardinis V."/>
            <person name="Cruaud C."/>
            <person name="Duprat S."/>
            <person name="Brottier P."/>
            <person name="Coutanceau J.-P."/>
            <person name="Gouzy J."/>
            <person name="Parra G."/>
            <person name="Lardier G."/>
            <person name="Chapple C."/>
            <person name="McKernan K.J."/>
            <person name="McEwan P."/>
            <person name="Bosak S."/>
            <person name="Kellis M."/>
            <person name="Volff J.-N."/>
            <person name="Guigo R."/>
            <person name="Zody M.C."/>
            <person name="Mesirov J."/>
            <person name="Lindblad-Toh K."/>
            <person name="Birren B."/>
            <person name="Nusbaum C."/>
            <person name="Kahn D."/>
            <person name="Robinson-Rechavi M."/>
            <person name="Laudet V."/>
            <person name="Schachter V."/>
            <person name="Quetier F."/>
            <person name="Saurin W."/>
            <person name="Scarpelli C."/>
            <person name="Wincker P."/>
            <person name="Lander E.S."/>
            <person name="Weissenbach J."/>
            <person name="Roest Crollius H."/>
        </authorList>
    </citation>
    <scope>NUCLEOTIDE SEQUENCE [LARGE SCALE GENOMIC DNA]</scope>
</reference>
<keyword evidence="1" id="KW-1133">Transmembrane helix</keyword>
<dbReference type="HOGENOM" id="CLU_3193924_0_0_1"/>
<sequence>FPRQTPVEDVPLAIAPFQGRVLVGVGKLLRIYDMGKKKLLRKCENKV</sequence>
<dbReference type="KEGG" id="tng:GSTEN00001196G001"/>
<keyword evidence="1" id="KW-0472">Membrane</keyword>
<name>Q4TGA6_TETNG</name>
<feature type="non-terminal residue" evidence="3">
    <location>
        <position position="47"/>
    </location>
</feature>
<comment type="caution">
    <text evidence="3">The sequence shown here is derived from an EMBL/GenBank/DDBJ whole genome shotgun (WGS) entry which is preliminary data.</text>
</comment>
<dbReference type="Gene3D" id="2.130.10.10">
    <property type="entry name" value="YVTN repeat-like/Quinoprotein amine dehydrogenase"/>
    <property type="match status" value="1"/>
</dbReference>